<dbReference type="Pfam" id="PF01557">
    <property type="entry name" value="FAA_hydrolase"/>
    <property type="match status" value="1"/>
</dbReference>
<evidence type="ECO:0000313" key="4">
    <source>
        <dbReference type="Proteomes" id="UP000214603"/>
    </source>
</evidence>
<keyword evidence="4" id="KW-1185">Reference proteome</keyword>
<sequence>MVGALLNYRQTLEQLGEAASQPPYKAPPKAPILYIKPANTYAAQDSDIALPADVSEVEVGACLGIVFGRKATRVSEQEALDYVAGYRIVADLYVPHASLYRPAIKQKCRDGFCPMAAHTVPRSAVPDPDDLAIEVRIDGQVAQQAHTRDLIRPVARLIADVTRFMSLDAGDILLAGVPAGAPRARAGQRYEIDIARLGSLANRLVAA</sequence>
<dbReference type="Proteomes" id="UP000214603">
    <property type="component" value="Unassembled WGS sequence"/>
</dbReference>
<keyword evidence="1" id="KW-0479">Metal-binding</keyword>
<evidence type="ECO:0000259" key="2">
    <source>
        <dbReference type="Pfam" id="PF01557"/>
    </source>
</evidence>
<organism evidence="3 4">
    <name type="scientific">Candidimonas nitroreducens</name>
    <dbReference type="NCBI Taxonomy" id="683354"/>
    <lineage>
        <taxon>Bacteria</taxon>
        <taxon>Pseudomonadati</taxon>
        <taxon>Pseudomonadota</taxon>
        <taxon>Betaproteobacteria</taxon>
        <taxon>Burkholderiales</taxon>
        <taxon>Alcaligenaceae</taxon>
        <taxon>Candidimonas</taxon>
    </lineage>
</organism>
<dbReference type="NCBIfam" id="TIGR02305">
    <property type="entry name" value="HpaG-N-term"/>
    <property type="match status" value="1"/>
</dbReference>
<dbReference type="SUPFAM" id="SSF56529">
    <property type="entry name" value="FAH"/>
    <property type="match status" value="1"/>
</dbReference>
<gene>
    <name evidence="3" type="ORF">CEY11_24905</name>
</gene>
<dbReference type="GO" id="GO:0008704">
    <property type="term" value="F:5-carboxymethyl-2-hydroxymuconate delta-isomerase activity"/>
    <property type="evidence" value="ECO:0007669"/>
    <property type="project" value="InterPro"/>
</dbReference>
<dbReference type="PANTHER" id="PTHR11820">
    <property type="entry name" value="ACYLPYRUVASE"/>
    <property type="match status" value="1"/>
</dbReference>
<dbReference type="Gene3D" id="3.90.850.10">
    <property type="entry name" value="Fumarylacetoacetase-like, C-terminal domain"/>
    <property type="match status" value="1"/>
</dbReference>
<name>A0A225M1B7_9BURK</name>
<reference evidence="4" key="1">
    <citation type="submission" date="2017-06" db="EMBL/GenBank/DDBJ databases">
        <title>Herbaspirillum phytohormonus sp. nov., isolated from the root nodule of Robinia pseudoacacia in lead-zinc mine.</title>
        <authorList>
            <person name="Fan M."/>
            <person name="Lin Y."/>
        </authorList>
    </citation>
    <scope>NUCLEOTIDE SEQUENCE [LARGE SCALE GENOMIC DNA]</scope>
    <source>
        <strain evidence="4">SC-089</strain>
    </source>
</reference>
<comment type="caution">
    <text evidence="3">The sequence shown here is derived from an EMBL/GenBank/DDBJ whole genome shotgun (WGS) entry which is preliminary data.</text>
</comment>
<proteinExistence type="predicted"/>
<dbReference type="AlphaFoldDB" id="A0A225M1B7"/>
<dbReference type="GO" id="GO:0046872">
    <property type="term" value="F:metal ion binding"/>
    <property type="evidence" value="ECO:0007669"/>
    <property type="project" value="UniProtKB-KW"/>
</dbReference>
<dbReference type="PANTHER" id="PTHR11820:SF114">
    <property type="entry name" value="4-HYDROXYPHENYLACETATE CATABOLISM PROTEIN"/>
    <property type="match status" value="1"/>
</dbReference>
<feature type="domain" description="Fumarylacetoacetase-like C-terminal" evidence="2">
    <location>
        <begin position="2"/>
        <end position="205"/>
    </location>
</feature>
<protein>
    <recommendedName>
        <fullName evidence="2">Fumarylacetoacetase-like C-terminal domain-containing protein</fullName>
    </recommendedName>
</protein>
<dbReference type="EMBL" id="NJIH01000027">
    <property type="protein sequence ID" value="OWT53371.1"/>
    <property type="molecule type" value="Genomic_DNA"/>
</dbReference>
<dbReference type="InterPro" id="IPR036663">
    <property type="entry name" value="Fumarylacetoacetase_C_sf"/>
</dbReference>
<evidence type="ECO:0000256" key="1">
    <source>
        <dbReference type="ARBA" id="ARBA00022723"/>
    </source>
</evidence>
<dbReference type="InterPro" id="IPR012686">
    <property type="entry name" value="HPA_isomer/decarb_N"/>
</dbReference>
<dbReference type="InterPro" id="IPR011234">
    <property type="entry name" value="Fumarylacetoacetase-like_C"/>
</dbReference>
<dbReference type="GO" id="GO:0018800">
    <property type="term" value="F:5-oxopent-3-ene-1,2,5-tricarboxylate decarboxylase activity"/>
    <property type="evidence" value="ECO:0007669"/>
    <property type="project" value="InterPro"/>
</dbReference>
<accession>A0A225M1B7</accession>
<evidence type="ECO:0000313" key="3">
    <source>
        <dbReference type="EMBL" id="OWT53371.1"/>
    </source>
</evidence>